<reference evidence="1 2" key="1">
    <citation type="submission" date="2016-02" db="EMBL/GenBank/DDBJ databases">
        <authorList>
            <person name="Wen L."/>
            <person name="He K."/>
            <person name="Yang H."/>
        </authorList>
    </citation>
    <scope>NUCLEOTIDE SEQUENCE [LARGE SCALE GENOMIC DNA]</scope>
    <source>
        <strain evidence="1 2">TSA40</strain>
    </source>
</reference>
<dbReference type="EMBL" id="LSTO01000001">
    <property type="protein sequence ID" value="OWW22398.1"/>
    <property type="molecule type" value="Genomic_DNA"/>
</dbReference>
<name>A0A254TRQ0_9BURK</name>
<evidence type="ECO:0008006" key="3">
    <source>
        <dbReference type="Google" id="ProtNLM"/>
    </source>
</evidence>
<accession>A0A254TRQ0</accession>
<dbReference type="OrthoDB" id="8777543at2"/>
<comment type="caution">
    <text evidence="1">The sequence shown here is derived from an EMBL/GenBank/DDBJ whole genome shotgun (WGS) entry which is preliminary data.</text>
</comment>
<dbReference type="RefSeq" id="WP_088709220.1">
    <property type="nucleotide sequence ID" value="NZ_LSTO01000001.1"/>
</dbReference>
<sequence length="112" mass="12520">MPSPLPDFDVLVALYRHDPAALEDFRRHMLREAVDEAPLHHRPALERLLEQIETARAHAATPVEAAAIAFRMMQESVGRLHNSWEQALEAAAGLQAALLIERLRLGSTLRAI</sequence>
<evidence type="ECO:0000313" key="1">
    <source>
        <dbReference type="EMBL" id="OWW22398.1"/>
    </source>
</evidence>
<gene>
    <name evidence="1" type="ORF">AYR66_25790</name>
</gene>
<organism evidence="1 2">
    <name type="scientific">Noviherbaspirillum denitrificans</name>
    <dbReference type="NCBI Taxonomy" id="1968433"/>
    <lineage>
        <taxon>Bacteria</taxon>
        <taxon>Pseudomonadati</taxon>
        <taxon>Pseudomonadota</taxon>
        <taxon>Betaproteobacteria</taxon>
        <taxon>Burkholderiales</taxon>
        <taxon>Oxalobacteraceae</taxon>
        <taxon>Noviherbaspirillum</taxon>
    </lineage>
</organism>
<dbReference type="Proteomes" id="UP000197535">
    <property type="component" value="Unassembled WGS sequence"/>
</dbReference>
<dbReference type="AlphaFoldDB" id="A0A254TRQ0"/>
<dbReference type="Pfam" id="PF11333">
    <property type="entry name" value="DUF3135"/>
    <property type="match status" value="1"/>
</dbReference>
<protein>
    <recommendedName>
        <fullName evidence="3">DUF3135 domain-containing protein</fullName>
    </recommendedName>
</protein>
<proteinExistence type="predicted"/>
<evidence type="ECO:0000313" key="2">
    <source>
        <dbReference type="Proteomes" id="UP000197535"/>
    </source>
</evidence>
<dbReference type="InterPro" id="IPR021482">
    <property type="entry name" value="DUF3135"/>
</dbReference>
<keyword evidence="2" id="KW-1185">Reference proteome</keyword>